<feature type="coiled-coil region" evidence="5">
    <location>
        <begin position="132"/>
        <end position="159"/>
    </location>
</feature>
<feature type="compositionally biased region" description="Low complexity" evidence="6">
    <location>
        <begin position="715"/>
        <end position="725"/>
    </location>
</feature>
<dbReference type="PROSITE" id="PS00463">
    <property type="entry name" value="ZN2_CY6_FUNGAL_1"/>
    <property type="match status" value="1"/>
</dbReference>
<dbReference type="InterPro" id="IPR001138">
    <property type="entry name" value="Zn2Cys6_DnaBD"/>
</dbReference>
<accession>A0A4P7NLS5</accession>
<dbReference type="PANTHER" id="PTHR47424:SF5">
    <property type="entry name" value="ZN(II)2CYS6 TRANSCRIPTION FACTOR (EUROFUNG)"/>
    <property type="match status" value="1"/>
</dbReference>
<dbReference type="GO" id="GO:0000981">
    <property type="term" value="F:DNA-binding transcription factor activity, RNA polymerase II-specific"/>
    <property type="evidence" value="ECO:0007669"/>
    <property type="project" value="InterPro"/>
</dbReference>
<evidence type="ECO:0000313" key="8">
    <source>
        <dbReference type="Proteomes" id="UP000294847"/>
    </source>
</evidence>
<dbReference type="CDD" id="cd12148">
    <property type="entry name" value="fungal_TF_MHR"/>
    <property type="match status" value="1"/>
</dbReference>
<dbReference type="GO" id="GO:0008270">
    <property type="term" value="F:zinc ion binding"/>
    <property type="evidence" value="ECO:0007669"/>
    <property type="project" value="InterPro"/>
</dbReference>
<reference evidence="7 8" key="1">
    <citation type="journal article" date="2019" name="Mol. Biol. Evol.">
        <title>Blast fungal genomes show frequent chromosomal changes, gene gains and losses, and effector gene turnover.</title>
        <authorList>
            <person name="Gomez Luciano L.B."/>
            <person name="Jason Tsai I."/>
            <person name="Chuma I."/>
            <person name="Tosa Y."/>
            <person name="Chen Y.H."/>
            <person name="Li J.Y."/>
            <person name="Li M.Y."/>
            <person name="Jade Lu M.Y."/>
            <person name="Nakayashiki H."/>
            <person name="Li W.H."/>
        </authorList>
    </citation>
    <scope>NUCLEOTIDE SEQUENCE [LARGE SCALE GENOMIC DNA]</scope>
    <source>
        <strain evidence="7">MZ5-1-6</strain>
    </source>
</reference>
<evidence type="ECO:0000256" key="4">
    <source>
        <dbReference type="ARBA" id="ARBA00023242"/>
    </source>
</evidence>
<evidence type="ECO:0000313" key="7">
    <source>
        <dbReference type="EMBL" id="QBZ63020.1"/>
    </source>
</evidence>
<keyword evidence="2" id="KW-0805">Transcription regulation</keyword>
<dbReference type="GO" id="GO:0005634">
    <property type="term" value="C:nucleus"/>
    <property type="evidence" value="ECO:0007669"/>
    <property type="project" value="TreeGrafter"/>
</dbReference>
<evidence type="ECO:0000256" key="2">
    <source>
        <dbReference type="ARBA" id="ARBA00023015"/>
    </source>
</evidence>
<feature type="region of interest" description="Disordered" evidence="6">
    <location>
        <begin position="17"/>
        <end position="80"/>
    </location>
</feature>
<protein>
    <submittedName>
        <fullName evidence="7">Uncharacterized protein</fullName>
    </submittedName>
</protein>
<dbReference type="SMART" id="SM00066">
    <property type="entry name" value="GAL4"/>
    <property type="match status" value="1"/>
</dbReference>
<dbReference type="InterPro" id="IPR036864">
    <property type="entry name" value="Zn2-C6_fun-type_DNA-bd_sf"/>
</dbReference>
<dbReference type="GO" id="GO:0000978">
    <property type="term" value="F:RNA polymerase II cis-regulatory region sequence-specific DNA binding"/>
    <property type="evidence" value="ECO:0007669"/>
    <property type="project" value="TreeGrafter"/>
</dbReference>
<keyword evidence="4" id="KW-0539">Nucleus</keyword>
<evidence type="ECO:0000256" key="5">
    <source>
        <dbReference type="SAM" id="Coils"/>
    </source>
</evidence>
<dbReference type="Proteomes" id="UP000294847">
    <property type="component" value="Chromosome 5"/>
</dbReference>
<name>A0A4P7NLS5_PYROR</name>
<dbReference type="EMBL" id="CP034208">
    <property type="protein sequence ID" value="QBZ63020.1"/>
    <property type="molecule type" value="Genomic_DNA"/>
</dbReference>
<feature type="compositionally biased region" description="Polar residues" evidence="6">
    <location>
        <begin position="691"/>
        <end position="711"/>
    </location>
</feature>
<evidence type="ECO:0000256" key="3">
    <source>
        <dbReference type="ARBA" id="ARBA00023163"/>
    </source>
</evidence>
<dbReference type="GO" id="GO:0000435">
    <property type="term" value="P:positive regulation of transcription from RNA polymerase II promoter by galactose"/>
    <property type="evidence" value="ECO:0007669"/>
    <property type="project" value="TreeGrafter"/>
</dbReference>
<dbReference type="InterPro" id="IPR007219">
    <property type="entry name" value="XnlR_reg_dom"/>
</dbReference>
<dbReference type="Pfam" id="PF00172">
    <property type="entry name" value="Zn_clus"/>
    <property type="match status" value="1"/>
</dbReference>
<feature type="region of interest" description="Disordered" evidence="6">
    <location>
        <begin position="161"/>
        <end position="222"/>
    </location>
</feature>
<feature type="region of interest" description="Disordered" evidence="6">
    <location>
        <begin position="826"/>
        <end position="872"/>
    </location>
</feature>
<dbReference type="PROSITE" id="PS50048">
    <property type="entry name" value="ZN2_CY6_FUNGAL_2"/>
    <property type="match status" value="1"/>
</dbReference>
<evidence type="ECO:0000256" key="6">
    <source>
        <dbReference type="SAM" id="MobiDB-lite"/>
    </source>
</evidence>
<organism evidence="7 8">
    <name type="scientific">Pyricularia oryzae</name>
    <name type="common">Rice blast fungus</name>
    <name type="synonym">Magnaporthe oryzae</name>
    <dbReference type="NCBI Taxonomy" id="318829"/>
    <lineage>
        <taxon>Eukaryota</taxon>
        <taxon>Fungi</taxon>
        <taxon>Dikarya</taxon>
        <taxon>Ascomycota</taxon>
        <taxon>Pezizomycotina</taxon>
        <taxon>Sordariomycetes</taxon>
        <taxon>Sordariomycetidae</taxon>
        <taxon>Magnaporthales</taxon>
        <taxon>Pyriculariaceae</taxon>
        <taxon>Pyricularia</taxon>
    </lineage>
</organism>
<feature type="compositionally biased region" description="Polar residues" evidence="6">
    <location>
        <begin position="189"/>
        <end position="200"/>
    </location>
</feature>
<dbReference type="SMART" id="SM00906">
    <property type="entry name" value="Fungal_trans"/>
    <property type="match status" value="1"/>
</dbReference>
<dbReference type="AlphaFoldDB" id="A0A4P7NLS5"/>
<dbReference type="PANTHER" id="PTHR47424">
    <property type="entry name" value="REGULATORY PROTEIN GAL4"/>
    <property type="match status" value="1"/>
</dbReference>
<dbReference type="InterPro" id="IPR051127">
    <property type="entry name" value="Fungal_SecMet_Regulators"/>
</dbReference>
<dbReference type="Pfam" id="PF04082">
    <property type="entry name" value="Fungal_trans"/>
    <property type="match status" value="1"/>
</dbReference>
<keyword evidence="3" id="KW-0804">Transcription</keyword>
<dbReference type="SUPFAM" id="SSF57701">
    <property type="entry name" value="Zn2/Cys6 DNA-binding domain"/>
    <property type="match status" value="1"/>
</dbReference>
<evidence type="ECO:0000256" key="1">
    <source>
        <dbReference type="ARBA" id="ARBA00022723"/>
    </source>
</evidence>
<dbReference type="Gene3D" id="4.10.240.10">
    <property type="entry name" value="Zn(2)-C6 fungal-type DNA-binding domain"/>
    <property type="match status" value="1"/>
</dbReference>
<sequence length="886" mass="98261">MDLLEDQVSDLRQFLRQPPRIAAGGTSVGSLLTPQAGPRVDNPADAASQSPSVSEPGGARTSNKRRPEDEESGPKQQRSKRNRYISIACNECKRRKIKCNGQQPCQRCGHLNLACLYSPNCCSSSFKESDDYKRMTEQIAKLQEQVNTLFDNMNSLRQDTLHQDSRHHHTSPSADPRNGPAVTSLLAPSVSNSTSSNTDPALQRQSLPPFPPPGFRGPTSSLYGVNVAKTSMHNMGYNNEGNDDNIAAGEEALEMSPPGMIPASLPLDPSAPKRATDPLWLYDKHEMLRLCRVHEEEIGIMYPVINIETVMEHARNLASWMEATKRKDENAALIQEVDLMDIPTLRLKIIMCCAMVVEGHGHSPKATELFETIRHILDRKLMSEPSEVANLPVLCLYAGYRFLNNEEIFAWRVVGQVTRLCLELGLHRREGLMKIPEEDRNTAITTFWASYVLDRRWSFGTGLPFAVQDDMIDPRLPRLDEYPYLAAMISYSRLGAKIWRLVDYFEPAFVLDLKREEFEALDREIVDWYEGLPSEVKSPTRDVVPLPSSLTYNTQKLQVWTSLRLNQMRIWLHTPVLHSAMSIQNNMQLAQKVVDLARETIQYLKKLNDLTNLYRRLQVFYHQFLTSAMAVLFLASAHAPVDFSSVVRSDFYTALELIKDMSAKSWVSQRLWRTVKSLKNYTTRVGLEENGSGNMVNGRQQQQHNSGNQADDLSMHGSGMSTSGMNAMTGMDDYMYSQNGGGNNVESSNYPPPPQLGQPQQVQQGGNGNSPASRGPTGAGFQYGQDNGLDNKQNGLALQSEMKNIFEGCFGINGLQMTSMSESDYAAANSGRGSSTFSSIVGIPPSGYSPVGGGGGNDGNNDGQGPSGDGLGMSDAGVYLQFKDLF</sequence>
<proteinExistence type="predicted"/>
<keyword evidence="1" id="KW-0479">Metal-binding</keyword>
<keyword evidence="5" id="KW-0175">Coiled coil</keyword>
<gene>
    <name evidence="7" type="ORF">PoMZ_11911</name>
</gene>
<feature type="region of interest" description="Disordered" evidence="6">
    <location>
        <begin position="688"/>
        <end position="788"/>
    </location>
</feature>
<dbReference type="GO" id="GO:0006351">
    <property type="term" value="P:DNA-templated transcription"/>
    <property type="evidence" value="ECO:0007669"/>
    <property type="project" value="InterPro"/>
</dbReference>
<dbReference type="CDD" id="cd00067">
    <property type="entry name" value="GAL4"/>
    <property type="match status" value="1"/>
</dbReference>